<dbReference type="GO" id="GO:0006139">
    <property type="term" value="P:nucleobase-containing compound metabolic process"/>
    <property type="evidence" value="ECO:0007669"/>
    <property type="project" value="UniProtKB-ARBA"/>
</dbReference>
<proteinExistence type="inferred from homology"/>
<evidence type="ECO:0000256" key="1">
    <source>
        <dbReference type="ARBA" id="ARBA00001946"/>
    </source>
</evidence>
<dbReference type="InterPro" id="IPR005135">
    <property type="entry name" value="Endo/exonuclease/phosphatase"/>
</dbReference>
<keyword evidence="6" id="KW-0378">Hydrolase</keyword>
<evidence type="ECO:0000256" key="5">
    <source>
        <dbReference type="ARBA" id="ARBA00022723"/>
    </source>
</evidence>
<evidence type="ECO:0000256" key="7">
    <source>
        <dbReference type="ARBA" id="ARBA00022842"/>
    </source>
</evidence>
<name>A0AAE1U3P4_9EUCA</name>
<dbReference type="EMBL" id="JAWZYT010002358">
    <property type="protein sequence ID" value="KAK4304939.1"/>
    <property type="molecule type" value="Genomic_DNA"/>
</dbReference>
<evidence type="ECO:0000256" key="6">
    <source>
        <dbReference type="ARBA" id="ARBA00022801"/>
    </source>
</evidence>
<dbReference type="GO" id="GO:0046872">
    <property type="term" value="F:metal ion binding"/>
    <property type="evidence" value="ECO:0007669"/>
    <property type="project" value="UniProtKB-KW"/>
</dbReference>
<evidence type="ECO:0000256" key="9">
    <source>
        <dbReference type="ARBA" id="ARBA00023807"/>
    </source>
</evidence>
<comment type="caution">
    <text evidence="12">The sequence shown here is derived from an EMBL/GenBank/DDBJ whole genome shotgun (WGS) entry which is preliminary data.</text>
</comment>
<reference evidence="12" key="1">
    <citation type="submission" date="2023-11" db="EMBL/GenBank/DDBJ databases">
        <title>Genome assemblies of two species of porcelain crab, Petrolisthes cinctipes and Petrolisthes manimaculis (Anomura: Porcellanidae).</title>
        <authorList>
            <person name="Angst P."/>
        </authorList>
    </citation>
    <scope>NUCLEOTIDE SEQUENCE</scope>
    <source>
        <strain evidence="12">PB745_02</strain>
        <tissue evidence="12">Gill</tissue>
    </source>
</reference>
<dbReference type="Pfam" id="PF03372">
    <property type="entry name" value="Exo_endo_phos"/>
    <property type="match status" value="1"/>
</dbReference>
<dbReference type="PANTHER" id="PTHR12121">
    <property type="entry name" value="CARBON CATABOLITE REPRESSOR PROTEIN 4"/>
    <property type="match status" value="1"/>
</dbReference>
<feature type="region of interest" description="Disordered" evidence="10">
    <location>
        <begin position="107"/>
        <end position="142"/>
    </location>
</feature>
<dbReference type="Proteomes" id="UP001292094">
    <property type="component" value="Unassembled WGS sequence"/>
</dbReference>
<evidence type="ECO:0000256" key="8">
    <source>
        <dbReference type="ARBA" id="ARBA00023108"/>
    </source>
</evidence>
<keyword evidence="5" id="KW-0479">Metal-binding</keyword>
<keyword evidence="7" id="KW-0460">Magnesium</keyword>
<comment type="cofactor">
    <cofactor evidence="1">
        <name>Mg(2+)</name>
        <dbReference type="ChEBI" id="CHEBI:18420"/>
    </cofactor>
</comment>
<dbReference type="Gene3D" id="3.60.10.10">
    <property type="entry name" value="Endonuclease/exonuclease/phosphatase"/>
    <property type="match status" value="1"/>
</dbReference>
<protein>
    <recommendedName>
        <fullName evidence="9">Nocturnin</fullName>
    </recommendedName>
</protein>
<evidence type="ECO:0000259" key="11">
    <source>
        <dbReference type="Pfam" id="PF03372"/>
    </source>
</evidence>
<dbReference type="AlphaFoldDB" id="A0AAE1U3P4"/>
<keyword evidence="8" id="KW-0090">Biological rhythms</keyword>
<feature type="compositionally biased region" description="Low complexity" evidence="10">
    <location>
        <begin position="115"/>
        <end position="136"/>
    </location>
</feature>
<dbReference type="FunFam" id="3.60.10.10:FF:000012">
    <property type="entry name" value="nocturnin isoform X2"/>
    <property type="match status" value="1"/>
</dbReference>
<accession>A0AAE1U3P4</accession>
<keyword evidence="13" id="KW-1185">Reference proteome</keyword>
<dbReference type="PANTHER" id="PTHR12121:SF45">
    <property type="entry name" value="NOCTURNIN"/>
    <property type="match status" value="1"/>
</dbReference>
<evidence type="ECO:0000256" key="2">
    <source>
        <dbReference type="ARBA" id="ARBA00004496"/>
    </source>
</evidence>
<evidence type="ECO:0000313" key="13">
    <source>
        <dbReference type="Proteomes" id="UP001292094"/>
    </source>
</evidence>
<gene>
    <name evidence="12" type="ORF">Pmani_023138</name>
</gene>
<organism evidence="12 13">
    <name type="scientific">Petrolisthes manimaculis</name>
    <dbReference type="NCBI Taxonomy" id="1843537"/>
    <lineage>
        <taxon>Eukaryota</taxon>
        <taxon>Metazoa</taxon>
        <taxon>Ecdysozoa</taxon>
        <taxon>Arthropoda</taxon>
        <taxon>Crustacea</taxon>
        <taxon>Multicrustacea</taxon>
        <taxon>Malacostraca</taxon>
        <taxon>Eumalacostraca</taxon>
        <taxon>Eucarida</taxon>
        <taxon>Decapoda</taxon>
        <taxon>Pleocyemata</taxon>
        <taxon>Anomura</taxon>
        <taxon>Galatheoidea</taxon>
        <taxon>Porcellanidae</taxon>
        <taxon>Petrolisthes</taxon>
    </lineage>
</organism>
<dbReference type="InterPro" id="IPR036691">
    <property type="entry name" value="Endo/exonu/phosph_ase_sf"/>
</dbReference>
<dbReference type="GO" id="GO:0005737">
    <property type="term" value="C:cytoplasm"/>
    <property type="evidence" value="ECO:0007669"/>
    <property type="project" value="UniProtKB-SubCell"/>
</dbReference>
<feature type="region of interest" description="Disordered" evidence="10">
    <location>
        <begin position="22"/>
        <end position="45"/>
    </location>
</feature>
<comment type="similarity">
    <text evidence="3">Belongs to the CCR4/nocturin family.</text>
</comment>
<dbReference type="SUPFAM" id="SSF56219">
    <property type="entry name" value="DNase I-like"/>
    <property type="match status" value="1"/>
</dbReference>
<dbReference type="InterPro" id="IPR050410">
    <property type="entry name" value="CCR4/nocturin_mRNA_transcr"/>
</dbReference>
<evidence type="ECO:0000256" key="4">
    <source>
        <dbReference type="ARBA" id="ARBA00022490"/>
    </source>
</evidence>
<evidence type="ECO:0000313" key="12">
    <source>
        <dbReference type="EMBL" id="KAK4304939.1"/>
    </source>
</evidence>
<keyword evidence="4" id="KW-0963">Cytoplasm</keyword>
<evidence type="ECO:0000256" key="3">
    <source>
        <dbReference type="ARBA" id="ARBA00010774"/>
    </source>
</evidence>
<sequence>MLSLQEIRESLQVAEQLARLSLTSAGDREDGEGDNIRTNPPKPYVPPKQLLMYLVRMGSFTSKPLQGSEECEDDLVVFPDGMVGRDDLLHWVQEPLVDLPPLLPHTYRYPPSTPSTPSSSSSSSSPNTTRPTPTSTHHQPPDNSFRVMQWNILAQALGTNTDNFVRCPPEALDWNTRKFRIVEEMLTYLPQFICCQEVDHYKFLESVMERLGYCGVFMPKPDSPCLYLPNNNGPDGCAIFWDDTRFKLLNTHTRVVEVWHVQSNQVVILLVLEERSTGQQLVLLTTHLKARQGALLASLRNEQGKDLLTFMDQHCKGRPIIICGDFNAEPSEPVYTTMTDTSTGLHSAYSFLHDHTEPSYSTWKVRGEVDCCQNLDYIFYTPDKLTVEGGYDVPTEEDMGPNRAPSLSYPSDHFALICDFTFKKTQLEDEEGSASTSHL</sequence>
<dbReference type="GO" id="GO:0048511">
    <property type="term" value="P:rhythmic process"/>
    <property type="evidence" value="ECO:0007669"/>
    <property type="project" value="UniProtKB-KW"/>
</dbReference>
<feature type="domain" description="Endonuclease/exonuclease/phosphatase" evidence="11">
    <location>
        <begin position="148"/>
        <end position="413"/>
    </location>
</feature>
<comment type="subcellular location">
    <subcellularLocation>
        <location evidence="2">Cytoplasm</location>
    </subcellularLocation>
</comment>
<dbReference type="GO" id="GO:0000175">
    <property type="term" value="F:3'-5'-RNA exonuclease activity"/>
    <property type="evidence" value="ECO:0007669"/>
    <property type="project" value="TreeGrafter"/>
</dbReference>
<evidence type="ECO:0000256" key="10">
    <source>
        <dbReference type="SAM" id="MobiDB-lite"/>
    </source>
</evidence>